<keyword evidence="4" id="KW-1185">Reference proteome</keyword>
<dbReference type="AlphaFoldDB" id="A0ABD5MKN3"/>
<evidence type="ECO:0000313" key="4">
    <source>
        <dbReference type="Proteomes" id="UP001589595"/>
    </source>
</evidence>
<evidence type="ECO:0000256" key="1">
    <source>
        <dbReference type="ARBA" id="ARBA00005546"/>
    </source>
</evidence>
<feature type="region of interest" description="Disordered" evidence="2">
    <location>
        <begin position="106"/>
        <end position="133"/>
    </location>
</feature>
<dbReference type="NCBIfam" id="NF011465">
    <property type="entry name" value="PRK14886.1-1"/>
    <property type="match status" value="1"/>
</dbReference>
<dbReference type="Pfam" id="PF08617">
    <property type="entry name" value="CGI-121"/>
    <property type="match status" value="1"/>
</dbReference>
<organism evidence="3 4">
    <name type="scientific">Halobaculum roseum</name>
    <dbReference type="NCBI Taxonomy" id="2175149"/>
    <lineage>
        <taxon>Archaea</taxon>
        <taxon>Methanobacteriati</taxon>
        <taxon>Methanobacteriota</taxon>
        <taxon>Stenosarchaea group</taxon>
        <taxon>Halobacteria</taxon>
        <taxon>Halobacteriales</taxon>
        <taxon>Haloferacaceae</taxon>
        <taxon>Halobaculum</taxon>
    </lineage>
</organism>
<dbReference type="InterPro" id="IPR013926">
    <property type="entry name" value="CGI121/TPRKB"/>
</dbReference>
<proteinExistence type="inferred from homology"/>
<dbReference type="RefSeq" id="WP_222920941.1">
    <property type="nucleotide sequence ID" value="NZ_CP082286.1"/>
</dbReference>
<reference evidence="3" key="1">
    <citation type="submission" date="2024-09" db="EMBL/GenBank/DDBJ databases">
        <authorList>
            <person name="Sun Q."/>
        </authorList>
    </citation>
    <scope>NUCLEOTIDE SEQUENCE [LARGE SCALE GENOMIC DNA]</scope>
    <source>
        <strain evidence="3">JCM 31273</strain>
    </source>
</reference>
<dbReference type="InterPro" id="IPR036504">
    <property type="entry name" value="CGI121/TPRKB_sf"/>
</dbReference>
<dbReference type="Proteomes" id="UP001589595">
    <property type="component" value="Unassembled WGS sequence"/>
</dbReference>
<sequence length="192" mass="20185">MKLVDGVAAIDDLDAFLDELTRIGKGTGCTVQAFDARYVVDRAHLERALELADRALGRGENVARDRGVEVMLYAAGRRQIDRALTLGVSEGEGPVVVLVAAEREDGDGAAEDAADGTAERSDTAEGDPDHPGDEAAAAAAVGDLLTAADTLGDYDEDLVCEYFDIDETELAATAGSLADVVHERVALLDVRK</sequence>
<accession>A0ABD5MKN3</accession>
<dbReference type="GeneID" id="67210970"/>
<evidence type="ECO:0000313" key="3">
    <source>
        <dbReference type="EMBL" id="MFB9824401.1"/>
    </source>
</evidence>
<dbReference type="Gene3D" id="3.30.2380.10">
    <property type="entry name" value="CGI121/TPRKB"/>
    <property type="match status" value="1"/>
</dbReference>
<gene>
    <name evidence="3" type="primary">cgi121</name>
    <name evidence="3" type="ORF">ACFFOL_09515</name>
</gene>
<dbReference type="SUPFAM" id="SSF143870">
    <property type="entry name" value="PF0523-like"/>
    <property type="match status" value="1"/>
</dbReference>
<comment type="caution">
    <text evidence="3">The sequence shown here is derived from an EMBL/GenBank/DDBJ whole genome shotgun (WGS) entry which is preliminary data.</text>
</comment>
<dbReference type="InterPro" id="IPR016799">
    <property type="entry name" value="UCP022062"/>
</dbReference>
<feature type="compositionally biased region" description="Basic and acidic residues" evidence="2">
    <location>
        <begin position="117"/>
        <end position="133"/>
    </location>
</feature>
<comment type="similarity">
    <text evidence="1">Belongs to the CGI121/TPRKB family.</text>
</comment>
<name>A0ABD5MKN3_9EURY</name>
<protein>
    <submittedName>
        <fullName evidence="3">KEOPS complex subunit Cgi121</fullName>
    </submittedName>
</protein>
<dbReference type="EMBL" id="JBHMAJ010000007">
    <property type="protein sequence ID" value="MFB9824401.1"/>
    <property type="molecule type" value="Genomic_DNA"/>
</dbReference>
<dbReference type="PIRSF" id="PIRSF022062">
    <property type="entry name" value="UCP022062"/>
    <property type="match status" value="1"/>
</dbReference>
<evidence type="ECO:0000256" key="2">
    <source>
        <dbReference type="SAM" id="MobiDB-lite"/>
    </source>
</evidence>